<evidence type="ECO:0008006" key="11">
    <source>
        <dbReference type="Google" id="ProtNLM"/>
    </source>
</evidence>
<keyword evidence="2 8" id="KW-0812">Transmembrane</keyword>
<feature type="non-terminal residue" evidence="9">
    <location>
        <position position="1"/>
    </location>
</feature>
<keyword evidence="10" id="KW-1185">Reference proteome</keyword>
<dbReference type="OrthoDB" id="9445642at2759"/>
<evidence type="ECO:0000256" key="1">
    <source>
        <dbReference type="ARBA" id="ARBA00004141"/>
    </source>
</evidence>
<dbReference type="GO" id="GO:0008188">
    <property type="term" value="F:neuropeptide receptor activity"/>
    <property type="evidence" value="ECO:0007669"/>
    <property type="project" value="TreeGrafter"/>
</dbReference>
<feature type="transmembrane region" description="Helical" evidence="8">
    <location>
        <begin position="86"/>
        <end position="106"/>
    </location>
</feature>
<evidence type="ECO:0000313" key="10">
    <source>
        <dbReference type="Proteomes" id="UP000230423"/>
    </source>
</evidence>
<reference evidence="9 10" key="1">
    <citation type="submission" date="2015-09" db="EMBL/GenBank/DDBJ databases">
        <title>Draft genome of the parasitic nematode Teladorsagia circumcincta isolate WARC Sus (inbred).</title>
        <authorList>
            <person name="Mitreva M."/>
        </authorList>
    </citation>
    <scope>NUCLEOTIDE SEQUENCE [LARGE SCALE GENOMIC DNA]</scope>
    <source>
        <strain evidence="9 10">S</strain>
    </source>
</reference>
<keyword evidence="3 8" id="KW-1133">Transmembrane helix</keyword>
<feature type="transmembrane region" description="Helical" evidence="8">
    <location>
        <begin position="46"/>
        <end position="66"/>
    </location>
</feature>
<keyword evidence="4" id="KW-0297">G-protein coupled receptor</keyword>
<name>A0A2G9ULM5_TELCI</name>
<accession>A0A2G9ULM5</accession>
<protein>
    <recommendedName>
        <fullName evidence="11">G-protein coupled receptors family 1 profile domain-containing protein</fullName>
    </recommendedName>
</protein>
<gene>
    <name evidence="9" type="ORF">TELCIR_07059</name>
</gene>
<keyword evidence="6" id="KW-0675">Receptor</keyword>
<comment type="subcellular location">
    <subcellularLocation>
        <location evidence="1">Membrane</location>
        <topology evidence="1">Multi-pass membrane protein</topology>
    </subcellularLocation>
</comment>
<evidence type="ECO:0000256" key="6">
    <source>
        <dbReference type="ARBA" id="ARBA00023170"/>
    </source>
</evidence>
<dbReference type="AlphaFoldDB" id="A0A2G9ULM5"/>
<evidence type="ECO:0000313" key="9">
    <source>
        <dbReference type="EMBL" id="PIO71053.1"/>
    </source>
</evidence>
<evidence type="ECO:0000256" key="3">
    <source>
        <dbReference type="ARBA" id="ARBA00022989"/>
    </source>
</evidence>
<evidence type="ECO:0000256" key="7">
    <source>
        <dbReference type="ARBA" id="ARBA00023224"/>
    </source>
</evidence>
<keyword evidence="7" id="KW-0807">Transducer</keyword>
<dbReference type="Proteomes" id="UP000230423">
    <property type="component" value="Unassembled WGS sequence"/>
</dbReference>
<dbReference type="EMBL" id="KZ346072">
    <property type="protein sequence ID" value="PIO71053.1"/>
    <property type="molecule type" value="Genomic_DNA"/>
</dbReference>
<proteinExistence type="predicted"/>
<dbReference type="GO" id="GO:0005886">
    <property type="term" value="C:plasma membrane"/>
    <property type="evidence" value="ECO:0007669"/>
    <property type="project" value="TreeGrafter"/>
</dbReference>
<evidence type="ECO:0000256" key="4">
    <source>
        <dbReference type="ARBA" id="ARBA00023040"/>
    </source>
</evidence>
<evidence type="ECO:0000256" key="5">
    <source>
        <dbReference type="ARBA" id="ARBA00023136"/>
    </source>
</evidence>
<evidence type="ECO:0000256" key="2">
    <source>
        <dbReference type="ARBA" id="ARBA00022692"/>
    </source>
</evidence>
<dbReference type="InterPro" id="IPR000276">
    <property type="entry name" value="GPCR_Rhodpsn"/>
</dbReference>
<dbReference type="Gene3D" id="1.20.1070.10">
    <property type="entry name" value="Rhodopsin 7-helix transmembrane proteins"/>
    <property type="match status" value="2"/>
</dbReference>
<organism evidence="9 10">
    <name type="scientific">Teladorsagia circumcincta</name>
    <name type="common">Brown stomach worm</name>
    <name type="synonym">Ostertagia circumcincta</name>
    <dbReference type="NCBI Taxonomy" id="45464"/>
    <lineage>
        <taxon>Eukaryota</taxon>
        <taxon>Metazoa</taxon>
        <taxon>Ecdysozoa</taxon>
        <taxon>Nematoda</taxon>
        <taxon>Chromadorea</taxon>
        <taxon>Rhabditida</taxon>
        <taxon>Rhabditina</taxon>
        <taxon>Rhabditomorpha</taxon>
        <taxon>Strongyloidea</taxon>
        <taxon>Trichostrongylidae</taxon>
        <taxon>Teladorsagia</taxon>
    </lineage>
</organism>
<dbReference type="PANTHER" id="PTHR24238:SF57">
    <property type="entry name" value="G-PROTEIN COUPLED RECEPTOR 83"/>
    <property type="match status" value="1"/>
</dbReference>
<dbReference type="PANTHER" id="PTHR24238">
    <property type="entry name" value="G-PROTEIN COUPLED RECEPTOR"/>
    <property type="match status" value="1"/>
</dbReference>
<dbReference type="SUPFAM" id="SSF81321">
    <property type="entry name" value="Family A G protein-coupled receptor-like"/>
    <property type="match status" value="1"/>
</dbReference>
<dbReference type="PRINTS" id="PR00237">
    <property type="entry name" value="GPCRRHODOPSN"/>
</dbReference>
<keyword evidence="5 8" id="KW-0472">Membrane</keyword>
<evidence type="ECO:0000256" key="8">
    <source>
        <dbReference type="SAM" id="Phobius"/>
    </source>
</evidence>
<sequence>YIDELVGQILPDTPCIRLSMKSVQNSDAYLCYATARGRTRAVTTYFIINLAFADLLTGIFAIPFKFQAALFQCRPVYADDNWWKIYNVYLTIIHYFVPMIILDTAYTMIAIKIWGSTVNGSEESSSNQANLNTEISNRKNKYKREYRRVFNCLRCRADDVTEGEPQKFDTEYPAGGLYKVNDNDTRVKEWVRGLAKKAKDESLSPSPTSIGANLKLWQARPFDNVENLNETLVHLLEKMFEKNGEEVRRIKPGTTFGCGGFYNTMDENDHIMQVACLYNLTYGA</sequence>